<dbReference type="AlphaFoldDB" id="A0A2K8KQ59"/>
<evidence type="ECO:0000313" key="1">
    <source>
        <dbReference type="EMBL" id="ATX76888.1"/>
    </source>
</evidence>
<dbReference type="KEGG" id="rfo:REIFOR_01750"/>
<organism evidence="1 2">
    <name type="scientific">Reinekea forsetii</name>
    <dbReference type="NCBI Taxonomy" id="1336806"/>
    <lineage>
        <taxon>Bacteria</taxon>
        <taxon>Pseudomonadati</taxon>
        <taxon>Pseudomonadota</taxon>
        <taxon>Gammaproteobacteria</taxon>
        <taxon>Oceanospirillales</taxon>
        <taxon>Saccharospirillaceae</taxon>
        <taxon>Reinekea</taxon>
    </lineage>
</organism>
<sequence>MHTTLPHGHPARMSGLFASLLLLMIVATPTWAATELPLYQERIVVSGNATPKEQDSAIKQAFKQLLVRVTGIRATLDEPAIAAELGQGSRFLSSFRFEESSEFFTNILGEQVATKAMVLDFDKATVDDLLIQNRLPVWGARRPDVLIWLADRLDGQDHILSDSETTEVSELLASEAAARGVPLLLPIMDLTDTLNLSFADVNGLFSQDIEFASGRYNAEAVLAGRIVQRESDFSADWLLLFKGERIRLPVLSGTLADIVSEGLNMVAERMSKQYAFVSDPQLSGSVRLRVVNITDLTEFAAIERYLQSVNLITGITAHHFSATDIVFELSISGDRMQLADLLTLDGQLVRIEEASLAAALDNLLYYQWLPN</sequence>
<evidence type="ECO:0000313" key="2">
    <source>
        <dbReference type="Proteomes" id="UP000229757"/>
    </source>
</evidence>
<dbReference type="OrthoDB" id="6195299at2"/>
<dbReference type="RefSeq" id="WP_100257195.1">
    <property type="nucleotide sequence ID" value="NZ_CP011797.1"/>
</dbReference>
<evidence type="ECO:0008006" key="3">
    <source>
        <dbReference type="Google" id="ProtNLM"/>
    </source>
</evidence>
<dbReference type="Proteomes" id="UP000229757">
    <property type="component" value="Chromosome"/>
</dbReference>
<reference evidence="1 2" key="1">
    <citation type="journal article" date="2017" name="Environ. Microbiol.">
        <title>Genomic and physiological analyses of 'Reinekea forsetii' reveal a versatile opportunistic lifestyle during spring algae blooms.</title>
        <authorList>
            <person name="Avci B."/>
            <person name="Hahnke R.L."/>
            <person name="Chafee M."/>
            <person name="Fischer T."/>
            <person name="Gruber-Vodicka H."/>
            <person name="Tegetmeyer H.E."/>
            <person name="Harder J."/>
            <person name="Fuchs B.M."/>
            <person name="Amann R.I."/>
            <person name="Teeling H."/>
        </authorList>
    </citation>
    <scope>NUCLEOTIDE SEQUENCE [LARGE SCALE GENOMIC DNA]</scope>
    <source>
        <strain evidence="1 2">Hel1_31_D35</strain>
    </source>
</reference>
<name>A0A2K8KQ59_9GAMM</name>
<dbReference type="EMBL" id="CP011797">
    <property type="protein sequence ID" value="ATX76888.1"/>
    <property type="molecule type" value="Genomic_DNA"/>
</dbReference>
<proteinExistence type="predicted"/>
<gene>
    <name evidence="1" type="ORF">REIFOR_01750</name>
</gene>
<dbReference type="Pfam" id="PF09839">
    <property type="entry name" value="DUF2066"/>
    <property type="match status" value="1"/>
</dbReference>
<dbReference type="InterPro" id="IPR018642">
    <property type="entry name" value="DUF2066"/>
</dbReference>
<protein>
    <recommendedName>
        <fullName evidence="3">DUF2066 domain-containing protein</fullName>
    </recommendedName>
</protein>
<accession>A0A2K8KQ59</accession>
<keyword evidence="2" id="KW-1185">Reference proteome</keyword>